<dbReference type="InterPro" id="IPR011044">
    <property type="entry name" value="Quino_amine_DH_bsu"/>
</dbReference>
<dbReference type="InterPro" id="IPR015943">
    <property type="entry name" value="WD40/YVTN_repeat-like_dom_sf"/>
</dbReference>
<feature type="compositionally biased region" description="Pro residues" evidence="2">
    <location>
        <begin position="350"/>
        <end position="364"/>
    </location>
</feature>
<evidence type="ECO:0000256" key="2">
    <source>
        <dbReference type="SAM" id="MobiDB-lite"/>
    </source>
</evidence>
<dbReference type="EMBL" id="FN649736">
    <property type="protein sequence ID" value="CBJ29559.1"/>
    <property type="molecule type" value="Genomic_DNA"/>
</dbReference>
<accession>D7FL16</accession>
<dbReference type="InterPro" id="IPR050282">
    <property type="entry name" value="Cycloisomerase_2"/>
</dbReference>
<gene>
    <name evidence="4" type="ORF">Esi_0150_0079</name>
</gene>
<dbReference type="InterPro" id="IPR019405">
    <property type="entry name" value="Lactonase_7-beta_prop"/>
</dbReference>
<dbReference type="PRINTS" id="PR01217">
    <property type="entry name" value="PRICHEXTENSN"/>
</dbReference>
<sequence length="897" mass="92108">MRVIRSQWTFFTGFFIFLQGLVLTENQSASLQNIQTTSECPADGSGTISFTADLFVSATTDSYDLGLYYVETADACSGFAFGGCVEDGFSLEVNGQQDNNDDCADASSGSSSFPQLTFQAPCSTVANGQMSIPYCFAWDNQKGNTCTDGDDVKPSQSSQCVCDEEGFTVPEECLLTYDVSTACKADGTTTEIDITITGSISYAYAIVADGDEASIFTSASGTVTLDEFLDDGDCSAEPHFCCEGSNVCQVDILTPCAPTTPAPTPAPTTLAPTPAPTTLAPTPAPTALAPTPAPTTPSPTTSAPSTPAPTALAPTPAPTTLAPTPAPTTPSPTTSAPSTPAPTALAPTPARTPVPATPAPQPPAIAPEMLFSGLIETADGAWEAVYNPDGTHVYLTGKETNSIVVFDVDPSDGRLTMVGESAMDNNSAAEAGALDGPTALATSPDGRCLFVAAVGSSSLTSLRIGDGSIGGGEGTGSLSFSARVSDTALADTWDVVVSLPSGDHVYVSSPACGCIMTFAADLDTCGLTYRSNVTFSLVAPAGMSVSPDGSLLYATDSAMSGGALALFGTDPDTGELELLQAITNGAAAGYELGGAVSVAVSPSGKDVYVASYYPGALVHLCVDESSGELQAVEWEDNATPTGLSMDGASIDTIQEGDEGDITGLAGARSISVSPDGGTALVVSSVTGTIAVFRDTALMETPAPTSDGESMPSPSSEEWYEEHAGWLGVGAALTAVAAGGLVSVLIANSGCACSFVGAAISWKKKRVDCPACKKKVDVKRKGLETRARCSCDVRRAKAEREATGDGQRRGTKGLKPMATRGGCEENIMFDPDPKHVAMCPHCEIVFCAPCDIRDRKRMFPFLFENSPNGVEEEETRAAVDPSAEEFGIDEAGSAPTSP</sequence>
<dbReference type="AlphaFoldDB" id="D7FL16"/>
<protein>
    <submittedName>
        <fullName evidence="4">Fibronectin type III domain protein</fullName>
    </submittedName>
</protein>
<keyword evidence="3" id="KW-0732">Signal</keyword>
<feature type="compositionally biased region" description="Low complexity" evidence="2">
    <location>
        <begin position="331"/>
        <end position="349"/>
    </location>
</feature>
<dbReference type="Proteomes" id="UP000002630">
    <property type="component" value="Linkage Group LG11"/>
</dbReference>
<feature type="chain" id="PRO_5003095309" evidence="3">
    <location>
        <begin position="25"/>
        <end position="897"/>
    </location>
</feature>
<dbReference type="InParanoid" id="D7FL16"/>
<feature type="signal peptide" evidence="3">
    <location>
        <begin position="1"/>
        <end position="24"/>
    </location>
</feature>
<dbReference type="EMBL" id="FN648070">
    <property type="protein sequence ID" value="CBJ29559.1"/>
    <property type="molecule type" value="Genomic_DNA"/>
</dbReference>
<evidence type="ECO:0000313" key="5">
    <source>
        <dbReference type="Proteomes" id="UP000002630"/>
    </source>
</evidence>
<organism evidence="4 5">
    <name type="scientific">Ectocarpus siliculosus</name>
    <name type="common">Brown alga</name>
    <name type="synonym">Conferva siliculosa</name>
    <dbReference type="NCBI Taxonomy" id="2880"/>
    <lineage>
        <taxon>Eukaryota</taxon>
        <taxon>Sar</taxon>
        <taxon>Stramenopiles</taxon>
        <taxon>Ochrophyta</taxon>
        <taxon>PX clade</taxon>
        <taxon>Phaeophyceae</taxon>
        <taxon>Ectocarpales</taxon>
        <taxon>Ectocarpaceae</taxon>
        <taxon>Ectocarpus</taxon>
    </lineage>
</organism>
<dbReference type="OrthoDB" id="423498at2759"/>
<name>D7FL16_ECTSI</name>
<feature type="compositionally biased region" description="Low complexity" evidence="2">
    <location>
        <begin position="298"/>
        <end position="323"/>
    </location>
</feature>
<dbReference type="GO" id="GO:0017057">
    <property type="term" value="F:6-phosphogluconolactonase activity"/>
    <property type="evidence" value="ECO:0007669"/>
    <property type="project" value="TreeGrafter"/>
</dbReference>
<comment type="similarity">
    <text evidence="1">Belongs to the cycloisomerase 2 family.</text>
</comment>
<dbReference type="PANTHER" id="PTHR30344:SF1">
    <property type="entry name" value="6-PHOSPHOGLUCONOLACTONASE"/>
    <property type="match status" value="1"/>
</dbReference>
<dbReference type="Gene3D" id="2.130.10.10">
    <property type="entry name" value="YVTN repeat-like/Quinoprotein amine dehydrogenase"/>
    <property type="match status" value="3"/>
</dbReference>
<reference evidence="4 5" key="1">
    <citation type="journal article" date="2010" name="Nature">
        <title>The Ectocarpus genome and the independent evolution of multicellularity in brown algae.</title>
        <authorList>
            <person name="Cock J.M."/>
            <person name="Sterck L."/>
            <person name="Rouze P."/>
            <person name="Scornet D."/>
            <person name="Allen A.E."/>
            <person name="Amoutzias G."/>
            <person name="Anthouard V."/>
            <person name="Artiguenave F."/>
            <person name="Aury J.M."/>
            <person name="Badger J.H."/>
            <person name="Beszteri B."/>
            <person name="Billiau K."/>
            <person name="Bonnet E."/>
            <person name="Bothwell J.H."/>
            <person name="Bowler C."/>
            <person name="Boyen C."/>
            <person name="Brownlee C."/>
            <person name="Carrano C.J."/>
            <person name="Charrier B."/>
            <person name="Cho G.Y."/>
            <person name="Coelho S.M."/>
            <person name="Collen J."/>
            <person name="Corre E."/>
            <person name="Da Silva C."/>
            <person name="Delage L."/>
            <person name="Delaroque N."/>
            <person name="Dittami S.M."/>
            <person name="Doulbeau S."/>
            <person name="Elias M."/>
            <person name="Farnham G."/>
            <person name="Gachon C.M."/>
            <person name="Gschloessl B."/>
            <person name="Heesch S."/>
            <person name="Jabbari K."/>
            <person name="Jubin C."/>
            <person name="Kawai H."/>
            <person name="Kimura K."/>
            <person name="Kloareg B."/>
            <person name="Kupper F.C."/>
            <person name="Lang D."/>
            <person name="Le Bail A."/>
            <person name="Leblanc C."/>
            <person name="Lerouge P."/>
            <person name="Lohr M."/>
            <person name="Lopez P.J."/>
            <person name="Martens C."/>
            <person name="Maumus F."/>
            <person name="Michel G."/>
            <person name="Miranda-Saavedra D."/>
            <person name="Morales J."/>
            <person name="Moreau H."/>
            <person name="Motomura T."/>
            <person name="Nagasato C."/>
            <person name="Napoli C.A."/>
            <person name="Nelson D.R."/>
            <person name="Nyvall-Collen P."/>
            <person name="Peters A.F."/>
            <person name="Pommier C."/>
            <person name="Potin P."/>
            <person name="Poulain J."/>
            <person name="Quesneville H."/>
            <person name="Read B."/>
            <person name="Rensing S.A."/>
            <person name="Ritter A."/>
            <person name="Rousvoal S."/>
            <person name="Samanta M."/>
            <person name="Samson G."/>
            <person name="Schroeder D.C."/>
            <person name="Segurens B."/>
            <person name="Strittmatter M."/>
            <person name="Tonon T."/>
            <person name="Tregear J.W."/>
            <person name="Valentin K."/>
            <person name="von Dassow P."/>
            <person name="Yamagishi T."/>
            <person name="Van de Peer Y."/>
            <person name="Wincker P."/>
        </authorList>
    </citation>
    <scope>NUCLEOTIDE SEQUENCE [LARGE SCALE GENOMIC DNA]</scope>
    <source>
        <strain evidence="5">Ec32 / CCAP1310/4</strain>
    </source>
</reference>
<dbReference type="SUPFAM" id="SSF50969">
    <property type="entry name" value="YVTN repeat-like/Quinoprotein amine dehydrogenase"/>
    <property type="match status" value="1"/>
</dbReference>
<dbReference type="PANTHER" id="PTHR30344">
    <property type="entry name" value="6-PHOSPHOGLUCONOLACTONASE-RELATED"/>
    <property type="match status" value="1"/>
</dbReference>
<feature type="region of interest" description="Disordered" evidence="2">
    <location>
        <begin position="263"/>
        <end position="364"/>
    </location>
</feature>
<evidence type="ECO:0000313" key="4">
    <source>
        <dbReference type="EMBL" id="CBJ29559.1"/>
    </source>
</evidence>
<evidence type="ECO:0000256" key="3">
    <source>
        <dbReference type="SAM" id="SignalP"/>
    </source>
</evidence>
<dbReference type="Pfam" id="PF10282">
    <property type="entry name" value="Lactonase"/>
    <property type="match status" value="1"/>
</dbReference>
<feature type="region of interest" description="Disordered" evidence="2">
    <location>
        <begin position="868"/>
        <end position="897"/>
    </location>
</feature>
<proteinExistence type="inferred from homology"/>
<keyword evidence="5" id="KW-1185">Reference proteome</keyword>
<evidence type="ECO:0000256" key="1">
    <source>
        <dbReference type="ARBA" id="ARBA00005564"/>
    </source>
</evidence>
<feature type="compositionally biased region" description="Low complexity" evidence="2">
    <location>
        <begin position="267"/>
        <end position="290"/>
    </location>
</feature>
<dbReference type="STRING" id="2880.D7FL16"/>